<feature type="region of interest" description="Disordered" evidence="1">
    <location>
        <begin position="1"/>
        <end position="24"/>
    </location>
</feature>
<dbReference type="EMBL" id="AMQN01010478">
    <property type="status" value="NOT_ANNOTATED_CDS"/>
    <property type="molecule type" value="Genomic_DNA"/>
</dbReference>
<evidence type="ECO:0000313" key="3">
    <source>
        <dbReference type="Proteomes" id="UP000014760"/>
    </source>
</evidence>
<organism evidence="2 3">
    <name type="scientific">Capitella teleta</name>
    <name type="common">Polychaete worm</name>
    <dbReference type="NCBI Taxonomy" id="283909"/>
    <lineage>
        <taxon>Eukaryota</taxon>
        <taxon>Metazoa</taxon>
        <taxon>Spiralia</taxon>
        <taxon>Lophotrochozoa</taxon>
        <taxon>Annelida</taxon>
        <taxon>Polychaeta</taxon>
        <taxon>Sedentaria</taxon>
        <taxon>Scolecida</taxon>
        <taxon>Capitellidae</taxon>
        <taxon>Capitella</taxon>
    </lineage>
</organism>
<reference evidence="3" key="1">
    <citation type="submission" date="2012-12" db="EMBL/GenBank/DDBJ databases">
        <authorList>
            <person name="Hellsten U."/>
            <person name="Grimwood J."/>
            <person name="Chapman J.A."/>
            <person name="Shapiro H."/>
            <person name="Aerts A."/>
            <person name="Otillar R.P."/>
            <person name="Terry A.Y."/>
            <person name="Boore J.L."/>
            <person name="Simakov O."/>
            <person name="Marletaz F."/>
            <person name="Cho S.-J."/>
            <person name="Edsinger-Gonzales E."/>
            <person name="Havlak P."/>
            <person name="Kuo D.-H."/>
            <person name="Larsson T."/>
            <person name="Lv J."/>
            <person name="Arendt D."/>
            <person name="Savage R."/>
            <person name="Osoegawa K."/>
            <person name="de Jong P."/>
            <person name="Lindberg D.R."/>
            <person name="Seaver E.C."/>
            <person name="Weisblat D.A."/>
            <person name="Putnam N.H."/>
            <person name="Grigoriev I.V."/>
            <person name="Rokhsar D.S."/>
        </authorList>
    </citation>
    <scope>NUCLEOTIDE SEQUENCE</scope>
    <source>
        <strain evidence="3">I ESC-2004</strain>
    </source>
</reference>
<dbReference type="HOGENOM" id="CLU_1092234_0_0_1"/>
<protein>
    <recommendedName>
        <fullName evidence="4">Ubiquitin-like domain-containing protein</fullName>
    </recommendedName>
</protein>
<proteinExistence type="predicted"/>
<dbReference type="OMA" id="KKLFYVY"/>
<dbReference type="EnsemblMetazoa" id="CapteT223001">
    <property type="protein sequence ID" value="CapteP223001"/>
    <property type="gene ID" value="CapteG223001"/>
</dbReference>
<sequence>MGHGSSRSPAVGAPANPRVGYAHDNSKLQNRPVLIDAPILVKLQSGSVRYRYLENDDLQTKNRIRVERPHEGPERKNKSGYFFHANLNDFSEDASYDKEEIWKFSYVYKGADKSHQKTLYYVFGKGLKPQSQKEDLQTRPQGKGYKWPSVYKQHGHLYFDITVLPQEGEIEEESETEDADLDAMPDSPPLPLEMSVQDTETLIALKRRLAIRFIKPQGIIHLYQNGKELSQQNLLMSSLRSESDEIWKVFRIHLQ</sequence>
<accession>X2ATU5</accession>
<dbReference type="Proteomes" id="UP000014760">
    <property type="component" value="Unassembled WGS sequence"/>
</dbReference>
<reference evidence="2" key="3">
    <citation type="submission" date="2015-06" db="UniProtKB">
        <authorList>
            <consortium name="EnsemblMetazoa"/>
        </authorList>
    </citation>
    <scope>IDENTIFICATION</scope>
</reference>
<keyword evidence="3" id="KW-1185">Reference proteome</keyword>
<reference evidence="3" key="2">
    <citation type="journal article" date="2013" name="Nature">
        <title>Insights into bilaterian evolution from three spiralian genomes.</title>
        <authorList>
            <person name="Simakov O."/>
            <person name="Marletaz F."/>
            <person name="Cho S.J."/>
            <person name="Edsinger-Gonzales E."/>
            <person name="Havlak P."/>
            <person name="Hellsten U."/>
            <person name="Kuo D.H."/>
            <person name="Larsson T."/>
            <person name="Lv J."/>
            <person name="Arendt D."/>
            <person name="Savage R."/>
            <person name="Osoegawa K."/>
            <person name="de Jong P."/>
            <person name="Grimwood J."/>
            <person name="Chapman J.A."/>
            <person name="Shapiro H."/>
            <person name="Aerts A."/>
            <person name="Otillar R.P."/>
            <person name="Terry A.Y."/>
            <person name="Boore J.L."/>
            <person name="Grigoriev I.V."/>
            <person name="Lindberg D.R."/>
            <person name="Seaver E.C."/>
            <person name="Weisblat D.A."/>
            <person name="Putnam N.H."/>
            <person name="Rokhsar D.S."/>
        </authorList>
    </citation>
    <scope>NUCLEOTIDE SEQUENCE</scope>
    <source>
        <strain evidence="3">I ESC-2004</strain>
    </source>
</reference>
<dbReference type="AlphaFoldDB" id="X2ATU5"/>
<evidence type="ECO:0000313" key="2">
    <source>
        <dbReference type="EnsemblMetazoa" id="CapteP223001"/>
    </source>
</evidence>
<name>X2ATU5_CAPTE</name>
<evidence type="ECO:0000256" key="1">
    <source>
        <dbReference type="SAM" id="MobiDB-lite"/>
    </source>
</evidence>
<evidence type="ECO:0008006" key="4">
    <source>
        <dbReference type="Google" id="ProtNLM"/>
    </source>
</evidence>